<dbReference type="RefSeq" id="WP_254269544.1">
    <property type="nucleotide sequence ID" value="NZ_CP100400.1"/>
</dbReference>
<organism evidence="2 3">
    <name type="scientific">Halorussus aquaticus</name>
    <dbReference type="NCBI Taxonomy" id="2953748"/>
    <lineage>
        <taxon>Archaea</taxon>
        <taxon>Methanobacteriati</taxon>
        <taxon>Methanobacteriota</taxon>
        <taxon>Stenosarchaea group</taxon>
        <taxon>Halobacteria</taxon>
        <taxon>Halobacteriales</taxon>
        <taxon>Haladaptataceae</taxon>
        <taxon>Halorussus</taxon>
    </lineage>
</organism>
<keyword evidence="1" id="KW-0812">Transmembrane</keyword>
<sequence>MDRDAIFVGAGVDAVIAVVAATMALPERVRWPAFAGVLAGGLFGGYLAGRLAAGSWRRRTRHGLLAGVGGGAAFALAVRWSFEPGTPPGALRPANYLLATAAGWLPSGFTARYDALLGVAAALAFGVLYAVEGALAAGAAPGGDADVLAVRE</sequence>
<protein>
    <submittedName>
        <fullName evidence="2">Uncharacterized protein</fullName>
    </submittedName>
</protein>
<accession>A0ABD5Q469</accession>
<evidence type="ECO:0000313" key="3">
    <source>
        <dbReference type="Proteomes" id="UP001595945"/>
    </source>
</evidence>
<dbReference type="Proteomes" id="UP001595945">
    <property type="component" value="Unassembled WGS sequence"/>
</dbReference>
<dbReference type="AlphaFoldDB" id="A0ABD5Q469"/>
<keyword evidence="3" id="KW-1185">Reference proteome</keyword>
<feature type="transmembrane region" description="Helical" evidence="1">
    <location>
        <begin position="64"/>
        <end position="82"/>
    </location>
</feature>
<dbReference type="EMBL" id="JBHSHT010000001">
    <property type="protein sequence ID" value="MFC4824734.1"/>
    <property type="molecule type" value="Genomic_DNA"/>
</dbReference>
<feature type="transmembrane region" description="Helical" evidence="1">
    <location>
        <begin position="5"/>
        <end position="25"/>
    </location>
</feature>
<feature type="transmembrane region" description="Helical" evidence="1">
    <location>
        <begin position="113"/>
        <end position="131"/>
    </location>
</feature>
<evidence type="ECO:0000313" key="2">
    <source>
        <dbReference type="EMBL" id="MFC4824734.1"/>
    </source>
</evidence>
<proteinExistence type="predicted"/>
<comment type="caution">
    <text evidence="2">The sequence shown here is derived from an EMBL/GenBank/DDBJ whole genome shotgun (WGS) entry which is preliminary data.</text>
</comment>
<dbReference type="GeneID" id="73044569"/>
<name>A0ABD5Q469_9EURY</name>
<keyword evidence="1" id="KW-0472">Membrane</keyword>
<keyword evidence="1" id="KW-1133">Transmembrane helix</keyword>
<gene>
    <name evidence="2" type="ORF">ACFO9K_10725</name>
</gene>
<feature type="transmembrane region" description="Helical" evidence="1">
    <location>
        <begin position="31"/>
        <end position="52"/>
    </location>
</feature>
<reference evidence="2 3" key="1">
    <citation type="journal article" date="2019" name="Int. J. Syst. Evol. Microbiol.">
        <title>The Global Catalogue of Microorganisms (GCM) 10K type strain sequencing project: providing services to taxonomists for standard genome sequencing and annotation.</title>
        <authorList>
            <consortium name="The Broad Institute Genomics Platform"/>
            <consortium name="The Broad Institute Genome Sequencing Center for Infectious Disease"/>
            <person name="Wu L."/>
            <person name="Ma J."/>
        </authorList>
    </citation>
    <scope>NUCLEOTIDE SEQUENCE [LARGE SCALE GENOMIC DNA]</scope>
    <source>
        <strain evidence="2 3">XZYJ18</strain>
    </source>
</reference>
<evidence type="ECO:0000256" key="1">
    <source>
        <dbReference type="SAM" id="Phobius"/>
    </source>
</evidence>